<organism evidence="1 2">
    <name type="scientific">Synechocystis sp. (strain ATCC 27184 / PCC 6803 / Kazusa)</name>
    <dbReference type="NCBI Taxonomy" id="1111708"/>
    <lineage>
        <taxon>Bacteria</taxon>
        <taxon>Bacillati</taxon>
        <taxon>Cyanobacteriota</taxon>
        <taxon>Cyanophyceae</taxon>
        <taxon>Synechococcales</taxon>
        <taxon>Merismopediaceae</taxon>
        <taxon>Synechocystis</taxon>
    </lineage>
</organism>
<dbReference type="Pfam" id="PF26241">
    <property type="entry name" value="Cas_Csc1"/>
    <property type="match status" value="1"/>
</dbReference>
<reference evidence="1 2" key="1">
    <citation type="journal article" date="2003" name="DNA Res.">
        <title>Structural analysis of four large plasmids harboring in a unicellular cyanobacterium, Synechocystis sp. PCC 6803.</title>
        <authorList>
            <person name="Kaneko T."/>
            <person name="Nakamura Y."/>
            <person name="Sasamoto S."/>
            <person name="Watanabe A."/>
            <person name="Kohara M."/>
            <person name="Matsumoto M."/>
            <person name="Shimpo S."/>
            <person name="Yamada M."/>
            <person name="Tabata S."/>
        </authorList>
    </citation>
    <scope>NUCLEOTIDE SEQUENCE [LARGE SCALE GENOMIC DNA]</scope>
    <source>
        <strain evidence="2">ATCC 27184 / PCC 6803 / Kazusa</strain>
    </source>
</reference>
<dbReference type="CDD" id="cd09711">
    <property type="entry name" value="Csc1_I-D"/>
    <property type="match status" value="1"/>
</dbReference>
<keyword evidence="2" id="KW-1185">Reference proteome</keyword>
<evidence type="ECO:0007829" key="4">
    <source>
        <dbReference type="PDB" id="7SBB"/>
    </source>
</evidence>
<proteinExistence type="evidence at protein level"/>
<dbReference type="NCBIfam" id="TIGR03159">
    <property type="entry name" value="cas_Csc1"/>
    <property type="match status" value="1"/>
</dbReference>
<dbReference type="EMDB" id="EMD-24976"/>
<evidence type="ECO:0007829" key="3">
    <source>
        <dbReference type="PDB" id="7SBA"/>
    </source>
</evidence>
<dbReference type="PDB" id="7SBA">
    <property type="method" value="EM"/>
    <property type="resolution" value="2.90 A"/>
    <property type="chains" value="H=1-254"/>
</dbReference>
<dbReference type="EMDB" id="EMD-24974"/>
<dbReference type="Proteomes" id="UP000001425">
    <property type="component" value="Plasmid pSYSA"/>
</dbReference>
<dbReference type="SMR" id="Q6ZEI5"/>
<dbReference type="PDB" id="7SBB">
    <property type="method" value="EM"/>
    <property type="resolution" value="3.10 A"/>
    <property type="chains" value="H=1-254"/>
</dbReference>
<dbReference type="EMBL" id="AP004311">
    <property type="protein sequence ID" value="BAD01915.1"/>
    <property type="molecule type" value="Genomic_DNA"/>
</dbReference>
<dbReference type="InParanoid" id="Q6ZEI5"/>
<geneLocation type="plasmid" evidence="1 2">
    <name>pSYSA</name>
</geneLocation>
<keyword evidence="3 4" id="KW-0002">3D-structure</keyword>
<sequence length="254" mass="28914">MTKIYRCKLTLHDNVFFASREMGILYETEKYFHNWALSYAFFKGTIIPHPYGLVGQNAQTPAYLDRDREQNLLHLNDSGIYVFPAQPIHWSYQINTFKAAQSAYYGRSVQFGGKGATKNYPINYGRAKELAVGSEFLTYIVSQKELDLPVWIRLGKWSSKIRVEVEAIAPDQIKTASGVYVCNHPLNPLDCPANQQILLYNRVVMPPSSLFSQSQLQGDYWQIDRNTFLPQGFHYGATTAIAQDSPQLSLLDTN</sequence>
<name>Q6ZEI5_SYNY3</name>
<reference evidence="3 4" key="2">
    <citation type="journal article" date="2022" name="Nat. Commun.">
        <title>Structural rearrangements allow nucleic acid discrimination by type I-D Cascade.</title>
        <authorList>
            <person name="Schwartz E.A."/>
            <person name="McBride T.M."/>
            <person name="Bravo J.P.K."/>
            <person name="Wrapp D."/>
            <person name="Fineran P.C."/>
            <person name="Fagerlund R.D."/>
            <person name="Taylor D.W."/>
        </authorList>
    </citation>
    <scope>STRUCTURE BY ELECTRON MICROSCOPY (2.90 ANGSTROMS)</scope>
</reference>
<evidence type="ECO:0000313" key="1">
    <source>
        <dbReference type="EMBL" id="BAD01915.1"/>
    </source>
</evidence>
<gene>
    <name evidence="1" type="ordered locus">slr7013</name>
</gene>
<dbReference type="EnsemblBacteria" id="BAD01915">
    <property type="protein sequence ID" value="BAD01915"/>
    <property type="gene ID" value="BAD01915"/>
</dbReference>
<keyword evidence="1" id="KW-0614">Plasmid</keyword>
<dbReference type="AlphaFoldDB" id="Q6ZEI5"/>
<accession>Q6ZEI5</accession>
<dbReference type="KEGG" id="syn:slr7013"/>
<evidence type="ECO:0000313" key="2">
    <source>
        <dbReference type="Proteomes" id="UP000001425"/>
    </source>
</evidence>
<dbReference type="InterPro" id="IPR017576">
    <property type="entry name" value="CRISPR-assoc_prot_Csc1"/>
</dbReference>
<protein>
    <submittedName>
        <fullName evidence="1">Slr7013 protein</fullName>
    </submittedName>
</protein>